<dbReference type="PANTHER" id="PTHR11814">
    <property type="entry name" value="SULFATE TRANSPORTER"/>
    <property type="match status" value="1"/>
</dbReference>
<dbReference type="Pfam" id="PF00916">
    <property type="entry name" value="Sulfate_transp"/>
    <property type="match status" value="1"/>
</dbReference>
<sequence>MSRHLPEWMGNYRRAWLNGDAIAGLTTAAVVTPKALAYATIAGLPVQAGLYTVMVPMASAKKNSTNSQL</sequence>
<gene>
    <name evidence="6" type="ORF">BK664_24530</name>
</gene>
<evidence type="ECO:0000313" key="7">
    <source>
        <dbReference type="Proteomes" id="UP000286351"/>
    </source>
</evidence>
<dbReference type="GO" id="GO:0016020">
    <property type="term" value="C:membrane"/>
    <property type="evidence" value="ECO:0007669"/>
    <property type="project" value="UniProtKB-SubCell"/>
</dbReference>
<dbReference type="Proteomes" id="UP000286351">
    <property type="component" value="Unassembled WGS sequence"/>
</dbReference>
<reference evidence="6 7" key="1">
    <citation type="submission" date="2016-10" db="EMBL/GenBank/DDBJ databases">
        <title>Comparative genome analysis of multiple Pseudomonas spp. focuses on biocontrol and plant growth promoting traits.</title>
        <authorList>
            <person name="Tao X.-Y."/>
            <person name="Taylor C.G."/>
        </authorList>
    </citation>
    <scope>NUCLEOTIDE SEQUENCE [LARGE SCALE GENOMIC DNA]</scope>
    <source>
        <strain evidence="6 7">38D4</strain>
    </source>
</reference>
<name>A0A423J7L0_9PSED</name>
<accession>A0A423J7L0</accession>
<evidence type="ECO:0000256" key="4">
    <source>
        <dbReference type="ARBA" id="ARBA00023136"/>
    </source>
</evidence>
<comment type="caution">
    <text evidence="6">The sequence shown here is derived from an EMBL/GenBank/DDBJ whole genome shotgun (WGS) entry which is preliminary data.</text>
</comment>
<dbReference type="RefSeq" id="WP_123368029.1">
    <property type="nucleotide sequence ID" value="NZ_MOBO01000026.1"/>
</dbReference>
<evidence type="ECO:0000259" key="5">
    <source>
        <dbReference type="Pfam" id="PF00916"/>
    </source>
</evidence>
<evidence type="ECO:0000313" key="6">
    <source>
        <dbReference type="EMBL" id="RON33669.1"/>
    </source>
</evidence>
<dbReference type="GO" id="GO:0055085">
    <property type="term" value="P:transmembrane transport"/>
    <property type="evidence" value="ECO:0007669"/>
    <property type="project" value="InterPro"/>
</dbReference>
<evidence type="ECO:0000256" key="2">
    <source>
        <dbReference type="ARBA" id="ARBA00022692"/>
    </source>
</evidence>
<organism evidence="6 7">
    <name type="scientific">Pseudomonas brassicacearum</name>
    <dbReference type="NCBI Taxonomy" id="930166"/>
    <lineage>
        <taxon>Bacteria</taxon>
        <taxon>Pseudomonadati</taxon>
        <taxon>Pseudomonadota</taxon>
        <taxon>Gammaproteobacteria</taxon>
        <taxon>Pseudomonadales</taxon>
        <taxon>Pseudomonadaceae</taxon>
        <taxon>Pseudomonas</taxon>
    </lineage>
</organism>
<proteinExistence type="predicted"/>
<feature type="domain" description="SLC26A/SulP transporter" evidence="5">
    <location>
        <begin position="17"/>
        <end position="59"/>
    </location>
</feature>
<evidence type="ECO:0000256" key="1">
    <source>
        <dbReference type="ARBA" id="ARBA00004141"/>
    </source>
</evidence>
<comment type="subcellular location">
    <subcellularLocation>
        <location evidence="1">Membrane</location>
        <topology evidence="1">Multi-pass membrane protein</topology>
    </subcellularLocation>
</comment>
<dbReference type="EMBL" id="MOBO01000026">
    <property type="protein sequence ID" value="RON33669.1"/>
    <property type="molecule type" value="Genomic_DNA"/>
</dbReference>
<dbReference type="AlphaFoldDB" id="A0A423J7L0"/>
<keyword evidence="4" id="KW-0472">Membrane</keyword>
<protein>
    <recommendedName>
        <fullName evidence="5">SLC26A/SulP transporter domain-containing protein</fullName>
    </recommendedName>
</protein>
<evidence type="ECO:0000256" key="3">
    <source>
        <dbReference type="ARBA" id="ARBA00022989"/>
    </source>
</evidence>
<dbReference type="InterPro" id="IPR001902">
    <property type="entry name" value="SLC26A/SulP_fam"/>
</dbReference>
<keyword evidence="3" id="KW-1133">Transmembrane helix</keyword>
<dbReference type="InterPro" id="IPR011547">
    <property type="entry name" value="SLC26A/SulP_dom"/>
</dbReference>
<keyword evidence="2" id="KW-0812">Transmembrane</keyword>